<evidence type="ECO:0000313" key="3">
    <source>
        <dbReference type="Proteomes" id="UP000586976"/>
    </source>
</evidence>
<evidence type="ECO:0000256" key="1">
    <source>
        <dbReference type="SAM" id="SignalP"/>
    </source>
</evidence>
<comment type="caution">
    <text evidence="2">The sequence shown here is derived from an EMBL/GenBank/DDBJ whole genome shotgun (WGS) entry which is preliminary data.</text>
</comment>
<dbReference type="RefSeq" id="WP_181865647.1">
    <property type="nucleotide sequence ID" value="NZ_JACEQY010000025.1"/>
</dbReference>
<feature type="signal peptide" evidence="1">
    <location>
        <begin position="1"/>
        <end position="26"/>
    </location>
</feature>
<name>A0A7W2HHF3_9ACTN</name>
<dbReference type="PROSITE" id="PS51257">
    <property type="entry name" value="PROKAR_LIPOPROTEIN"/>
    <property type="match status" value="1"/>
</dbReference>
<organism evidence="2 3">
    <name type="scientific">Streptomyces himalayensis subsp. aureolus</name>
    <dbReference type="NCBI Taxonomy" id="2758039"/>
    <lineage>
        <taxon>Bacteria</taxon>
        <taxon>Bacillati</taxon>
        <taxon>Actinomycetota</taxon>
        <taxon>Actinomycetes</taxon>
        <taxon>Kitasatosporales</taxon>
        <taxon>Streptomycetaceae</taxon>
        <taxon>Streptomyces</taxon>
        <taxon>Streptomyces himalayensis</taxon>
    </lineage>
</organism>
<dbReference type="Proteomes" id="UP000586976">
    <property type="component" value="Unassembled WGS sequence"/>
</dbReference>
<feature type="chain" id="PRO_5039696741" description="Lipoprotein" evidence="1">
    <location>
        <begin position="27"/>
        <end position="160"/>
    </location>
</feature>
<dbReference type="AlphaFoldDB" id="A0A7W2HHF3"/>
<dbReference type="EMBL" id="JACEQY010000025">
    <property type="protein sequence ID" value="MBA4863957.1"/>
    <property type="molecule type" value="Genomic_DNA"/>
</dbReference>
<sequence length="160" mass="16933">MKRNAKRRRLLLLALPGLLAIGCAGIGGGRACTKIGGESGVAVGWEPADFADSVAGGSDMDSGGSLVARLCVQEVCESRTVANSDDPAPLTDVVLDEDIGEVTVPVRFTVTSRDDGKRVLFDDRMDVELRKFQPNGEGCTPTLFRATLTADLERGELRPG</sequence>
<protein>
    <recommendedName>
        <fullName evidence="4">Lipoprotein</fullName>
    </recommendedName>
</protein>
<keyword evidence="1" id="KW-0732">Signal</keyword>
<reference evidence="2 3" key="1">
    <citation type="submission" date="2020-07" db="EMBL/GenBank/DDBJ databases">
        <title>Streptomyces isolated from Indian soil.</title>
        <authorList>
            <person name="Mandal S."/>
            <person name="Maiti P.K."/>
        </authorList>
    </citation>
    <scope>NUCLEOTIDE SEQUENCE [LARGE SCALE GENOMIC DNA]</scope>
    <source>
        <strain evidence="2 3">PSKA54</strain>
    </source>
</reference>
<gene>
    <name evidence="2" type="ORF">H1V43_21870</name>
</gene>
<accession>A0A7W2HHF3</accession>
<proteinExistence type="predicted"/>
<evidence type="ECO:0000313" key="2">
    <source>
        <dbReference type="EMBL" id="MBA4863957.1"/>
    </source>
</evidence>
<keyword evidence="3" id="KW-1185">Reference proteome</keyword>
<evidence type="ECO:0008006" key="4">
    <source>
        <dbReference type="Google" id="ProtNLM"/>
    </source>
</evidence>